<proteinExistence type="inferred from homology"/>
<dbReference type="EMBL" id="JADBGQ010000003">
    <property type="protein sequence ID" value="KAG5407674.1"/>
    <property type="molecule type" value="Genomic_DNA"/>
</dbReference>
<dbReference type="Gene3D" id="3.30.300.20">
    <property type="match status" value="1"/>
</dbReference>
<feature type="transmembrane region" description="Helical" evidence="11">
    <location>
        <begin position="541"/>
        <end position="564"/>
    </location>
</feature>
<evidence type="ECO:0000256" key="11">
    <source>
        <dbReference type="SAM" id="Phobius"/>
    </source>
</evidence>
<keyword evidence="6 11" id="KW-0812">Transmembrane</keyword>
<comment type="caution">
    <text evidence="13">The sequence shown here is derived from an EMBL/GenBank/DDBJ whole genome shotgun (WGS) entry which is preliminary data.</text>
</comment>
<dbReference type="CDD" id="cd18175">
    <property type="entry name" value="ATP-synt_Vo_c_ATP6C_rpt1"/>
    <property type="match status" value="1"/>
</dbReference>
<dbReference type="PANTHER" id="PTHR33515">
    <property type="entry name" value="RIBOSOME-BINDING FACTOR A, CHLOROPLASTIC-RELATED"/>
    <property type="match status" value="1"/>
</dbReference>
<dbReference type="InterPro" id="IPR029055">
    <property type="entry name" value="Ntn_hydrolases_N"/>
</dbReference>
<evidence type="ECO:0000256" key="7">
    <source>
        <dbReference type="ARBA" id="ARBA00022989"/>
    </source>
</evidence>
<dbReference type="PANTHER" id="PTHR33515:SF1">
    <property type="entry name" value="RIBOSOME-BINDING FACTOR A, CHLOROPLASTIC-RELATED"/>
    <property type="match status" value="1"/>
</dbReference>
<dbReference type="Pfam" id="PF02033">
    <property type="entry name" value="RBFA"/>
    <property type="match status" value="1"/>
</dbReference>
<protein>
    <recommendedName>
        <fullName evidence="12">Glutamine amidotransferase type-2 domain-containing protein</fullName>
    </recommendedName>
</protein>
<feature type="transmembrane region" description="Helical" evidence="11">
    <location>
        <begin position="579"/>
        <end position="604"/>
    </location>
</feature>
<keyword evidence="8" id="KW-0406">Ion transport</keyword>
<feature type="domain" description="Glutamine amidotransferase type-2" evidence="12">
    <location>
        <begin position="25"/>
        <end position="269"/>
    </location>
</feature>
<keyword evidence="4" id="KW-0813">Transport</keyword>
<dbReference type="CDD" id="cd18176">
    <property type="entry name" value="ATP-synt_Vo_c_ATP6C_rpt2"/>
    <property type="match status" value="1"/>
</dbReference>
<dbReference type="InterPro" id="IPR020053">
    <property type="entry name" value="Ribosome-bd_factorA_CS"/>
</dbReference>
<dbReference type="InterPro" id="IPR017932">
    <property type="entry name" value="GATase_2_dom"/>
</dbReference>
<sequence length="614" mass="66846">MAATSTFSLSLFSIPNPNKLSKPLCNPVHLLPLHSLNRYLALHALQHRGQEDAERVLRKKFRNSTSLDLREILAHVQQLLREVGIVTVSKDKVLQTIIGVGLVSEVLNESKLDQLPRDIAIGHVRYSTAGSSFLKNVQPFVPGYRFGSVGVAHNGNLVNYTKLSQCNAFSNTFTSLFLFRYFLSFTLKNRGITAAMPNVLHAHHSHLFFSLHPPISAVHCKTEAFHFPQSMAPVNLRTKLSVRRTVKCMANPRRVKMVAKQIMRELSDMLLTDTILQHAVLPEAALGARGGPRNTYSLSFTMPQCTFGPPLLGADRYLSSLTTISDVEVSNDLQIVKVYVSVFGDDRGKDVAIAGLKSKAKYVRSELGKRMKLRLTPEVRFIEDESMERGSRVIAILDKIKAEKGSEGGSETSDSPEDDQDWGEDDPDEDIIYSDISIHISRQISIIQRPDLRSKSQTSTCLPSAAMKQLLSSASSALQPHLSSPSGVGVASMGVMRPELVMKSIVPVVMAGVLGIYGLIIAVIISTGINPKAKSYYLFDGYAHLSSGLACGLAGLSAGMAIGIVGDAGVRANAQQPKLFVGMILILIFAEALALYGLIVGIILSSRAGQSRAE</sequence>
<comment type="similarity">
    <text evidence="3">Belongs to the V-ATPase proteolipid subunit family.</text>
</comment>
<evidence type="ECO:0000256" key="5">
    <source>
        <dbReference type="ARBA" id="ARBA00022554"/>
    </source>
</evidence>
<evidence type="ECO:0000256" key="6">
    <source>
        <dbReference type="ARBA" id="ARBA00022692"/>
    </source>
</evidence>
<dbReference type="InterPro" id="IPR000238">
    <property type="entry name" value="RbfA"/>
</dbReference>
<dbReference type="PROSITE" id="PS51278">
    <property type="entry name" value="GATASE_TYPE_2"/>
    <property type="match status" value="1"/>
</dbReference>
<dbReference type="SUPFAM" id="SSF56235">
    <property type="entry name" value="N-terminal nucleophile aminohydrolases (Ntn hydrolases)"/>
    <property type="match status" value="1"/>
</dbReference>
<gene>
    <name evidence="13" type="primary">A03p068970.1_BraROA</name>
    <name evidence="13" type="ORF">IGI04_013793</name>
</gene>
<dbReference type="Pfam" id="PF00137">
    <property type="entry name" value="ATP-synt_C"/>
    <property type="match status" value="2"/>
</dbReference>
<name>A0ABQ7N9W3_BRACM</name>
<dbReference type="NCBIfam" id="TIGR00082">
    <property type="entry name" value="rbfA"/>
    <property type="match status" value="1"/>
</dbReference>
<dbReference type="Proteomes" id="UP000823674">
    <property type="component" value="Chromosome A03"/>
</dbReference>
<evidence type="ECO:0000313" key="14">
    <source>
        <dbReference type="Proteomes" id="UP000823674"/>
    </source>
</evidence>
<dbReference type="Gene3D" id="1.20.120.610">
    <property type="entry name" value="lithium bound rotor ring of v- atpase"/>
    <property type="match status" value="1"/>
</dbReference>
<dbReference type="SUPFAM" id="SSF89919">
    <property type="entry name" value="Ribosome-binding factor A, RbfA"/>
    <property type="match status" value="1"/>
</dbReference>
<feature type="region of interest" description="Disordered" evidence="10">
    <location>
        <begin position="403"/>
        <end position="426"/>
    </location>
</feature>
<evidence type="ECO:0000256" key="1">
    <source>
        <dbReference type="ARBA" id="ARBA00002481"/>
    </source>
</evidence>
<evidence type="ECO:0000259" key="12">
    <source>
        <dbReference type="PROSITE" id="PS51278"/>
    </source>
</evidence>
<evidence type="ECO:0000256" key="9">
    <source>
        <dbReference type="ARBA" id="ARBA00023136"/>
    </source>
</evidence>
<dbReference type="HAMAP" id="MF_00003">
    <property type="entry name" value="RbfA"/>
    <property type="match status" value="1"/>
</dbReference>
<evidence type="ECO:0000256" key="3">
    <source>
        <dbReference type="ARBA" id="ARBA00007296"/>
    </source>
</evidence>
<dbReference type="PRINTS" id="PR00122">
    <property type="entry name" value="VACATPASE"/>
</dbReference>
<organism evidence="13 14">
    <name type="scientific">Brassica rapa subsp. trilocularis</name>
    <dbReference type="NCBI Taxonomy" id="1813537"/>
    <lineage>
        <taxon>Eukaryota</taxon>
        <taxon>Viridiplantae</taxon>
        <taxon>Streptophyta</taxon>
        <taxon>Embryophyta</taxon>
        <taxon>Tracheophyta</taxon>
        <taxon>Spermatophyta</taxon>
        <taxon>Magnoliopsida</taxon>
        <taxon>eudicotyledons</taxon>
        <taxon>Gunneridae</taxon>
        <taxon>Pentapetalae</taxon>
        <taxon>rosids</taxon>
        <taxon>malvids</taxon>
        <taxon>Brassicales</taxon>
        <taxon>Brassicaceae</taxon>
        <taxon>Brassiceae</taxon>
        <taxon>Brassica</taxon>
    </lineage>
</organism>
<dbReference type="InterPro" id="IPR023799">
    <property type="entry name" value="RbfA_dom_sf"/>
</dbReference>
<dbReference type="NCBIfam" id="TIGR01100">
    <property type="entry name" value="V_ATP_synt_C"/>
    <property type="match status" value="1"/>
</dbReference>
<feature type="transmembrane region" description="Helical" evidence="11">
    <location>
        <begin position="505"/>
        <end position="529"/>
    </location>
</feature>
<dbReference type="PROSITE" id="PS01319">
    <property type="entry name" value="RBFA"/>
    <property type="match status" value="1"/>
</dbReference>
<dbReference type="Gene3D" id="3.60.20.10">
    <property type="entry name" value="Glutamine Phosphoribosylpyrophosphate, subunit 1, domain 1"/>
    <property type="match status" value="1"/>
</dbReference>
<reference evidence="13 14" key="1">
    <citation type="submission" date="2021-03" db="EMBL/GenBank/DDBJ databases">
        <authorList>
            <person name="King G.J."/>
            <person name="Bancroft I."/>
            <person name="Baten A."/>
            <person name="Bloomfield J."/>
            <person name="Borpatragohain P."/>
            <person name="He Z."/>
            <person name="Irish N."/>
            <person name="Irwin J."/>
            <person name="Liu K."/>
            <person name="Mauleon R.P."/>
            <person name="Moore J."/>
            <person name="Morris R."/>
            <person name="Ostergaard L."/>
            <person name="Wang B."/>
            <person name="Wells R."/>
        </authorList>
    </citation>
    <scope>NUCLEOTIDE SEQUENCE [LARGE SCALE GENOMIC DNA]</scope>
    <source>
        <strain evidence="13">R-o-18</strain>
        <tissue evidence="13">Leaf</tissue>
    </source>
</reference>
<keyword evidence="9 11" id="KW-0472">Membrane</keyword>
<evidence type="ECO:0000256" key="10">
    <source>
        <dbReference type="SAM" id="MobiDB-lite"/>
    </source>
</evidence>
<dbReference type="SUPFAM" id="SSF81333">
    <property type="entry name" value="F1F0 ATP synthase subunit C"/>
    <property type="match status" value="1"/>
</dbReference>
<evidence type="ECO:0000256" key="2">
    <source>
        <dbReference type="ARBA" id="ARBA00004128"/>
    </source>
</evidence>
<evidence type="ECO:0000256" key="8">
    <source>
        <dbReference type="ARBA" id="ARBA00023065"/>
    </source>
</evidence>
<dbReference type="InterPro" id="IPR015946">
    <property type="entry name" value="KH_dom-like_a/b"/>
</dbReference>
<dbReference type="InterPro" id="IPR002379">
    <property type="entry name" value="ATPase_proteolipid_c-like_dom"/>
</dbReference>
<evidence type="ECO:0000313" key="13">
    <source>
        <dbReference type="EMBL" id="KAG5407674.1"/>
    </source>
</evidence>
<comment type="subcellular location">
    <subcellularLocation>
        <location evidence="2">Vacuole membrane</location>
        <topology evidence="2">Multi-pass membrane protein</topology>
    </subcellularLocation>
</comment>
<dbReference type="InterPro" id="IPR000245">
    <property type="entry name" value="ATPase_proteolipid_csu"/>
</dbReference>
<dbReference type="InterPro" id="IPR035921">
    <property type="entry name" value="F/V-ATP_Csub_sf"/>
</dbReference>
<keyword evidence="5" id="KW-0926">Vacuole</keyword>
<keyword evidence="14" id="KW-1185">Reference proteome</keyword>
<dbReference type="InterPro" id="IPR011555">
    <property type="entry name" value="ATPase_proteolipid_su_C_euk"/>
</dbReference>
<feature type="compositionally biased region" description="Acidic residues" evidence="10">
    <location>
        <begin position="414"/>
        <end position="426"/>
    </location>
</feature>
<comment type="function">
    <text evidence="1">Proton-conducting pore forming subunit of the membrane integral V0 complex of vacuolar ATPase. V-ATPase is responsible for acidifying a variety of intracellular compartments in eukaryotic cells.</text>
</comment>
<keyword evidence="7 11" id="KW-1133">Transmembrane helix</keyword>
<evidence type="ECO:0000256" key="4">
    <source>
        <dbReference type="ARBA" id="ARBA00022448"/>
    </source>
</evidence>
<accession>A0ABQ7N9W3</accession>